<name>A0ABS0HAI4_9ACTN</name>
<dbReference type="RefSeq" id="WP_196206757.1">
    <property type="nucleotide sequence ID" value="NZ_JADPUN010000422.1"/>
</dbReference>
<evidence type="ECO:0000313" key="3">
    <source>
        <dbReference type="Proteomes" id="UP000638560"/>
    </source>
</evidence>
<organism evidence="2 3">
    <name type="scientific">Plantactinospora alkalitolerans</name>
    <dbReference type="NCBI Taxonomy" id="2789879"/>
    <lineage>
        <taxon>Bacteria</taxon>
        <taxon>Bacillati</taxon>
        <taxon>Actinomycetota</taxon>
        <taxon>Actinomycetes</taxon>
        <taxon>Micromonosporales</taxon>
        <taxon>Micromonosporaceae</taxon>
        <taxon>Plantactinospora</taxon>
    </lineage>
</organism>
<dbReference type="EMBL" id="JADPUN010000422">
    <property type="protein sequence ID" value="MBF9135301.1"/>
    <property type="molecule type" value="Genomic_DNA"/>
</dbReference>
<gene>
    <name evidence="2" type="ORF">I0C86_41355</name>
</gene>
<keyword evidence="3" id="KW-1185">Reference proteome</keyword>
<accession>A0ABS0HAI4</accession>
<proteinExistence type="predicted"/>
<dbReference type="InterPro" id="IPR029865">
    <property type="entry name" value="KIAA0319-like"/>
</dbReference>
<protein>
    <recommendedName>
        <fullName evidence="1">PKD/Chitinase domain-containing protein</fullName>
    </recommendedName>
</protein>
<dbReference type="PANTHER" id="PTHR46182">
    <property type="entry name" value="FI19480P1"/>
    <property type="match status" value="1"/>
</dbReference>
<sequence>MGTILIRGSSSASSGGASSPTPGGVIPGAAQVGDLLIVVVALTSSAPVFTNVPAGWTQLAAAPSTSVSSTRAFRYRIASLVEAGASWSMTAGNSRWTSWSFVAYDNAGLPVTLEQTTAYFNTASAGTTSPPSPAITPAAADTLVVAAVGGGTAATTGSPIPSFDPTSGWTLIGQVSSSLATLRNSAMALYSKPNPGVATVPQTAHHINNGFALVPTTLAFALSNSNVSPTANAGPDQTVSPGATVTLTGLGSTDPDGTIAAYSWTKLSGPAVTLSSASAAQPTFTAPSTVSGTTLTFGLTVTDDRSATSSQDTVTITVGPSASMRVRVDDAWVSHPLKTRQNDAWV</sequence>
<feature type="domain" description="PKD/Chitinase" evidence="1">
    <location>
        <begin position="230"/>
        <end position="321"/>
    </location>
</feature>
<dbReference type="PANTHER" id="PTHR46182:SF2">
    <property type="entry name" value="FI19480P1"/>
    <property type="match status" value="1"/>
</dbReference>
<dbReference type="Pfam" id="PF22352">
    <property type="entry name" value="K319L-like_PKD"/>
    <property type="match status" value="1"/>
</dbReference>
<evidence type="ECO:0000313" key="2">
    <source>
        <dbReference type="EMBL" id="MBF9135301.1"/>
    </source>
</evidence>
<comment type="caution">
    <text evidence="2">The sequence shown here is derived from an EMBL/GenBank/DDBJ whole genome shotgun (WGS) entry which is preliminary data.</text>
</comment>
<evidence type="ECO:0000259" key="1">
    <source>
        <dbReference type="SMART" id="SM00089"/>
    </source>
</evidence>
<dbReference type="SMART" id="SM00089">
    <property type="entry name" value="PKD"/>
    <property type="match status" value="1"/>
</dbReference>
<dbReference type="InterPro" id="IPR022409">
    <property type="entry name" value="PKD/Chitinase_dom"/>
</dbReference>
<dbReference type="Proteomes" id="UP000638560">
    <property type="component" value="Unassembled WGS sequence"/>
</dbReference>
<reference evidence="2 3" key="1">
    <citation type="submission" date="2020-11" db="EMBL/GenBank/DDBJ databases">
        <title>A novel isolate from a Black sea contaminated sediment with potential to produce alkanes: Plantactinospora alkalitolerans sp. nov.</title>
        <authorList>
            <person name="Carro L."/>
            <person name="Veyisoglu A."/>
            <person name="Guven K."/>
            <person name="Schumann P."/>
            <person name="Klenk H.-P."/>
            <person name="Sahin N."/>
        </authorList>
    </citation>
    <scope>NUCLEOTIDE SEQUENCE [LARGE SCALE GENOMIC DNA]</scope>
    <source>
        <strain evidence="2 3">S1510</strain>
    </source>
</reference>
<dbReference type="InterPro" id="IPR013783">
    <property type="entry name" value="Ig-like_fold"/>
</dbReference>
<dbReference type="Gene3D" id="2.60.40.10">
    <property type="entry name" value="Immunoglobulins"/>
    <property type="match status" value="1"/>
</dbReference>
<dbReference type="InterPro" id="IPR035986">
    <property type="entry name" value="PKD_dom_sf"/>
</dbReference>
<dbReference type="SUPFAM" id="SSF49299">
    <property type="entry name" value="PKD domain"/>
    <property type="match status" value="1"/>
</dbReference>